<evidence type="ECO:0000313" key="6">
    <source>
        <dbReference type="EMBL" id="CAB4652264.1"/>
    </source>
</evidence>
<evidence type="ECO:0000256" key="3">
    <source>
        <dbReference type="ARBA" id="ARBA00022989"/>
    </source>
</evidence>
<dbReference type="PROSITE" id="PS50895">
    <property type="entry name" value="SURF1"/>
    <property type="match status" value="1"/>
</dbReference>
<dbReference type="InterPro" id="IPR045214">
    <property type="entry name" value="Surf1/Surf4"/>
</dbReference>
<name>A0A6J6KVI0_9ZZZZ</name>
<proteinExistence type="predicted"/>
<feature type="transmembrane region" description="Helical" evidence="5">
    <location>
        <begin position="211"/>
        <end position="230"/>
    </location>
</feature>
<evidence type="ECO:0000256" key="1">
    <source>
        <dbReference type="ARBA" id="ARBA00004370"/>
    </source>
</evidence>
<keyword evidence="3 5" id="KW-1133">Transmembrane helix</keyword>
<keyword evidence="4 5" id="KW-0472">Membrane</keyword>
<protein>
    <submittedName>
        <fullName evidence="6">Unannotated protein</fullName>
    </submittedName>
</protein>
<organism evidence="6">
    <name type="scientific">freshwater metagenome</name>
    <dbReference type="NCBI Taxonomy" id="449393"/>
    <lineage>
        <taxon>unclassified sequences</taxon>
        <taxon>metagenomes</taxon>
        <taxon>ecological metagenomes</taxon>
    </lineage>
</organism>
<sequence length="249" mass="27373">MRRLFAPRWILVHVSVALLILLMINLGFWQLNRLDAKKTRNESINTQIQRPAVDLSSATAFDALGPEWSKVVLKGEYSSKDAITIINRSLDGAAGYNSAIPFITTNGQVVLVNRGFVPLATSNPPAPTGTLQILGYVRQTQKRSAVGAIDSSSPESTEFQRFDLPVIANATDSKLLTNDYVQLIAENPASKESWPAPVALPTLDEGSHLSYAFQWFFFTATALTGWIYVVRKKLREPINDPAAPEQTSA</sequence>
<feature type="transmembrane region" description="Helical" evidence="5">
    <location>
        <begin position="9"/>
        <end position="31"/>
    </location>
</feature>
<comment type="subcellular location">
    <subcellularLocation>
        <location evidence="1">Membrane</location>
    </subcellularLocation>
</comment>
<evidence type="ECO:0000256" key="4">
    <source>
        <dbReference type="ARBA" id="ARBA00023136"/>
    </source>
</evidence>
<dbReference type="CDD" id="cd06662">
    <property type="entry name" value="SURF1"/>
    <property type="match status" value="1"/>
</dbReference>
<dbReference type="GO" id="GO:0016020">
    <property type="term" value="C:membrane"/>
    <property type="evidence" value="ECO:0007669"/>
    <property type="project" value="UniProtKB-SubCell"/>
</dbReference>
<evidence type="ECO:0000256" key="2">
    <source>
        <dbReference type="ARBA" id="ARBA00022692"/>
    </source>
</evidence>
<dbReference type="Pfam" id="PF02104">
    <property type="entry name" value="SURF1"/>
    <property type="match status" value="1"/>
</dbReference>
<dbReference type="PANTHER" id="PTHR23427:SF2">
    <property type="entry name" value="SURFEIT LOCUS PROTEIN 1"/>
    <property type="match status" value="1"/>
</dbReference>
<dbReference type="PANTHER" id="PTHR23427">
    <property type="entry name" value="SURFEIT LOCUS PROTEIN"/>
    <property type="match status" value="1"/>
</dbReference>
<dbReference type="AlphaFoldDB" id="A0A6J6KVI0"/>
<dbReference type="InterPro" id="IPR002994">
    <property type="entry name" value="Surf1/Shy1"/>
</dbReference>
<dbReference type="EMBL" id="CAEZWJ010000015">
    <property type="protein sequence ID" value="CAB4652264.1"/>
    <property type="molecule type" value="Genomic_DNA"/>
</dbReference>
<gene>
    <name evidence="6" type="ORF">UFOPK2214_00679</name>
</gene>
<reference evidence="6" key="1">
    <citation type="submission" date="2020-05" db="EMBL/GenBank/DDBJ databases">
        <authorList>
            <person name="Chiriac C."/>
            <person name="Salcher M."/>
            <person name="Ghai R."/>
            <person name="Kavagutti S V."/>
        </authorList>
    </citation>
    <scope>NUCLEOTIDE SEQUENCE</scope>
</reference>
<evidence type="ECO:0000256" key="5">
    <source>
        <dbReference type="SAM" id="Phobius"/>
    </source>
</evidence>
<accession>A0A6J6KVI0</accession>
<keyword evidence="2 5" id="KW-0812">Transmembrane</keyword>